<evidence type="ECO:0000259" key="11">
    <source>
        <dbReference type="Pfam" id="PF02108"/>
    </source>
</evidence>
<keyword evidence="9" id="KW-1006">Bacterial flagellum protein export</keyword>
<keyword evidence="7" id="KW-1005">Bacterial flagellum biogenesis</keyword>
<evidence type="ECO:0000256" key="7">
    <source>
        <dbReference type="ARBA" id="ARBA00022795"/>
    </source>
</evidence>
<dbReference type="InterPro" id="IPR000563">
    <property type="entry name" value="Flag_FliH"/>
</dbReference>
<evidence type="ECO:0000313" key="12">
    <source>
        <dbReference type="EMBL" id="NWN91706.1"/>
    </source>
</evidence>
<dbReference type="Proteomes" id="UP000536442">
    <property type="component" value="Unassembled WGS sequence"/>
</dbReference>
<dbReference type="GO" id="GO:0015031">
    <property type="term" value="P:protein transport"/>
    <property type="evidence" value="ECO:0007669"/>
    <property type="project" value="UniProtKB-KW"/>
</dbReference>
<comment type="caution">
    <text evidence="12">The sequence shown here is derived from an EMBL/GenBank/DDBJ whole genome shotgun (WGS) entry which is preliminary data.</text>
</comment>
<dbReference type="PANTHER" id="PTHR34982:SF1">
    <property type="entry name" value="FLAGELLAR ASSEMBLY PROTEIN FLIH"/>
    <property type="match status" value="1"/>
</dbReference>
<sequence length="262" mass="29095">MNDSSDNYSKPARRIPKEELTAYERWELPLLDEQGNEVVREEERTVKPLTAADIAEIRQAAHEDGFNEGRDKGLEQGHTEGYEQGHREGLEAGFSEGKANGQSEGYEATRTEVAERLERLEQLMGELVLPIGRHQDEIETSLLNLTQALARAVVYRELAMDSSQIQQLVHRAVEALPSTADNVRIYVHPDDYNDVKEVAGQLEASASVNEDAGVSAGGCRVETLNSLVDFTVEKRFERAVEGLLEQETDNSDEGVDDEHSSG</sequence>
<dbReference type="InterPro" id="IPR051472">
    <property type="entry name" value="T3SS_Stator/FliH"/>
</dbReference>
<comment type="subcellular location">
    <subcellularLocation>
        <location evidence="2">Cytoplasm</location>
    </subcellularLocation>
</comment>
<dbReference type="PANTHER" id="PTHR34982">
    <property type="entry name" value="YOP PROTEINS TRANSLOCATION PROTEIN L"/>
    <property type="match status" value="1"/>
</dbReference>
<evidence type="ECO:0000256" key="2">
    <source>
        <dbReference type="ARBA" id="ARBA00004496"/>
    </source>
</evidence>
<evidence type="ECO:0000256" key="4">
    <source>
        <dbReference type="ARBA" id="ARBA00016507"/>
    </source>
</evidence>
<accession>A0A851HVV4</accession>
<evidence type="ECO:0000256" key="5">
    <source>
        <dbReference type="ARBA" id="ARBA00022448"/>
    </source>
</evidence>
<keyword evidence="12" id="KW-0282">Flagellum</keyword>
<evidence type="ECO:0000256" key="9">
    <source>
        <dbReference type="ARBA" id="ARBA00023225"/>
    </source>
</evidence>
<dbReference type="GO" id="GO:0071973">
    <property type="term" value="P:bacterial-type flagellum-dependent cell motility"/>
    <property type="evidence" value="ECO:0007669"/>
    <property type="project" value="InterPro"/>
</dbReference>
<comment type="similarity">
    <text evidence="3">Belongs to the FliH family.</text>
</comment>
<evidence type="ECO:0000313" key="13">
    <source>
        <dbReference type="Proteomes" id="UP000536442"/>
    </source>
</evidence>
<dbReference type="PRINTS" id="PR01003">
    <property type="entry name" value="FLGFLIH"/>
</dbReference>
<reference evidence="12 13" key="1">
    <citation type="submission" date="2020-03" db="EMBL/GenBank/DDBJ databases">
        <title>Metagenomic, metatranscriptomic, and metabolomic analyses revealed the key microbes and metabolic features during the fermentation of ganjang, Korean traditional soy sauce.</title>
        <authorList>
            <person name="Chun B.H."/>
            <person name="Jeon C.O."/>
        </authorList>
    </citation>
    <scope>NUCLEOTIDE SEQUENCE [LARGE SCALE GENOMIC DNA]</scope>
    <source>
        <strain evidence="12 13">KG14</strain>
    </source>
</reference>
<name>A0A851HVV4_9GAMM</name>
<comment type="function">
    <text evidence="1">Needed for flagellar regrowth and assembly.</text>
</comment>
<dbReference type="GO" id="GO:0005829">
    <property type="term" value="C:cytosol"/>
    <property type="evidence" value="ECO:0007669"/>
    <property type="project" value="TreeGrafter"/>
</dbReference>
<evidence type="ECO:0000256" key="8">
    <source>
        <dbReference type="ARBA" id="ARBA00022927"/>
    </source>
</evidence>
<proteinExistence type="inferred from homology"/>
<evidence type="ECO:0000256" key="6">
    <source>
        <dbReference type="ARBA" id="ARBA00022490"/>
    </source>
</evidence>
<dbReference type="AlphaFoldDB" id="A0A851HVV4"/>
<feature type="region of interest" description="Disordered" evidence="10">
    <location>
        <begin position="242"/>
        <end position="262"/>
    </location>
</feature>
<evidence type="ECO:0000256" key="3">
    <source>
        <dbReference type="ARBA" id="ARBA00006602"/>
    </source>
</evidence>
<feature type="compositionally biased region" description="Acidic residues" evidence="10">
    <location>
        <begin position="244"/>
        <end position="256"/>
    </location>
</feature>
<dbReference type="GO" id="GO:0009288">
    <property type="term" value="C:bacterial-type flagellum"/>
    <property type="evidence" value="ECO:0007669"/>
    <property type="project" value="InterPro"/>
</dbReference>
<organism evidence="12 13">
    <name type="scientific">Marinobacter adhaerens</name>
    <dbReference type="NCBI Taxonomy" id="1033846"/>
    <lineage>
        <taxon>Bacteria</taxon>
        <taxon>Pseudomonadati</taxon>
        <taxon>Pseudomonadota</taxon>
        <taxon>Gammaproteobacteria</taxon>
        <taxon>Pseudomonadales</taxon>
        <taxon>Marinobacteraceae</taxon>
        <taxon>Marinobacter</taxon>
    </lineage>
</organism>
<gene>
    <name evidence="12" type="ORF">HLV39_09405</name>
</gene>
<feature type="domain" description="Flagellar assembly protein FliH/Type III secretion system HrpE" evidence="11">
    <location>
        <begin position="116"/>
        <end position="238"/>
    </location>
</feature>
<evidence type="ECO:0000256" key="1">
    <source>
        <dbReference type="ARBA" id="ARBA00003041"/>
    </source>
</evidence>
<dbReference type="GO" id="GO:0044781">
    <property type="term" value="P:bacterial-type flagellum organization"/>
    <property type="evidence" value="ECO:0007669"/>
    <property type="project" value="UniProtKB-KW"/>
</dbReference>
<dbReference type="GO" id="GO:0003774">
    <property type="term" value="F:cytoskeletal motor activity"/>
    <property type="evidence" value="ECO:0007669"/>
    <property type="project" value="InterPro"/>
</dbReference>
<evidence type="ECO:0000256" key="10">
    <source>
        <dbReference type="SAM" id="MobiDB-lite"/>
    </source>
</evidence>
<dbReference type="EMBL" id="JABEVQ010000004">
    <property type="protein sequence ID" value="NWN91706.1"/>
    <property type="molecule type" value="Genomic_DNA"/>
</dbReference>
<keyword evidence="12" id="KW-0969">Cilium</keyword>
<keyword evidence="12" id="KW-0966">Cell projection</keyword>
<keyword evidence="5" id="KW-0813">Transport</keyword>
<dbReference type="InterPro" id="IPR018035">
    <property type="entry name" value="Flagellar_FliH/T3SS_HrpE"/>
</dbReference>
<protein>
    <recommendedName>
        <fullName evidence="4">Flagellar assembly protein FliH</fullName>
    </recommendedName>
</protein>
<keyword evidence="6" id="KW-0963">Cytoplasm</keyword>
<dbReference type="SUPFAM" id="SSF160527">
    <property type="entry name" value="V-type ATPase subunit E-like"/>
    <property type="match status" value="1"/>
</dbReference>
<keyword evidence="8" id="KW-0653">Protein transport</keyword>
<dbReference type="Pfam" id="PF02108">
    <property type="entry name" value="FliH"/>
    <property type="match status" value="1"/>
</dbReference>
<keyword evidence="13" id="KW-1185">Reference proteome</keyword>